<feature type="region of interest" description="Disordered" evidence="1">
    <location>
        <begin position="57"/>
        <end position="96"/>
    </location>
</feature>
<evidence type="ECO:0000256" key="1">
    <source>
        <dbReference type="SAM" id="MobiDB-lite"/>
    </source>
</evidence>
<reference evidence="2" key="1">
    <citation type="journal article" date="2004" name="Nature">
        <title>Genome duplication in the teleost fish Tetraodon nigroviridis reveals the early vertebrate proto-karyotype.</title>
        <authorList>
            <person name="Jaillon O."/>
            <person name="Aury J.-M."/>
            <person name="Brunet F."/>
            <person name="Petit J.-L."/>
            <person name="Stange-Thomann N."/>
            <person name="Mauceli E."/>
            <person name="Bouneau L."/>
            <person name="Fischer C."/>
            <person name="Ozouf-Costaz C."/>
            <person name="Bernot A."/>
            <person name="Nicaud S."/>
            <person name="Jaffe D."/>
            <person name="Fisher S."/>
            <person name="Lutfalla G."/>
            <person name="Dossat C."/>
            <person name="Segurens B."/>
            <person name="Dasilva C."/>
            <person name="Salanoubat M."/>
            <person name="Levy M."/>
            <person name="Boudet N."/>
            <person name="Castellano S."/>
            <person name="Anthouard V."/>
            <person name="Jubin C."/>
            <person name="Castelli V."/>
            <person name="Katinka M."/>
            <person name="Vacherie B."/>
            <person name="Biemont C."/>
            <person name="Skalli Z."/>
            <person name="Cattolico L."/>
            <person name="Poulain J."/>
            <person name="De Berardinis V."/>
            <person name="Cruaud C."/>
            <person name="Duprat S."/>
            <person name="Brottier P."/>
            <person name="Coutanceau J.-P."/>
            <person name="Gouzy J."/>
            <person name="Parra G."/>
            <person name="Lardier G."/>
            <person name="Chapple C."/>
            <person name="McKernan K.J."/>
            <person name="McEwan P."/>
            <person name="Bosak S."/>
            <person name="Kellis M."/>
            <person name="Volff J.-N."/>
            <person name="Guigo R."/>
            <person name="Zody M.C."/>
            <person name="Mesirov J."/>
            <person name="Lindblad-Toh K."/>
            <person name="Birren B."/>
            <person name="Nusbaum C."/>
            <person name="Kahn D."/>
            <person name="Robinson-Rechavi M."/>
            <person name="Laudet V."/>
            <person name="Schachter V."/>
            <person name="Quetier F."/>
            <person name="Saurin W."/>
            <person name="Scarpelli C."/>
            <person name="Wincker P."/>
            <person name="Lander E.S."/>
            <person name="Weissenbach J."/>
            <person name="Roest Crollius H."/>
        </authorList>
    </citation>
    <scope>NUCLEOTIDE SEQUENCE [LARGE SCALE GENOMIC DNA]</scope>
</reference>
<sequence>RFGDTSLQELLNLDSLSRLNSYYQQFQEVLPADCESSFSSLRPVAMVTKLLLSFRPPTIPLPDLPSRAAPLSGPERPSQEEQERGRSVAGSRGSDE</sequence>
<accession>Q4SWA0</accession>
<protein>
    <submittedName>
        <fullName evidence="2">(spotted green pufferfish) hypothetical protein</fullName>
    </submittedName>
</protein>
<dbReference type="EMBL" id="CAAE01013648">
    <property type="protein sequence ID" value="CAF95082.1"/>
    <property type="molecule type" value="Genomic_DNA"/>
</dbReference>
<proteinExistence type="predicted"/>
<feature type="compositionally biased region" description="Basic and acidic residues" evidence="1">
    <location>
        <begin position="77"/>
        <end position="86"/>
    </location>
</feature>
<reference evidence="2" key="2">
    <citation type="submission" date="2004-02" db="EMBL/GenBank/DDBJ databases">
        <authorList>
            <consortium name="Genoscope"/>
            <consortium name="Whitehead Institute Centre for Genome Research"/>
        </authorList>
    </citation>
    <scope>NUCLEOTIDE SEQUENCE</scope>
</reference>
<gene>
    <name evidence="2" type="ORF">GSTENG00011595001</name>
</gene>
<feature type="non-terminal residue" evidence="2">
    <location>
        <position position="1"/>
    </location>
</feature>
<comment type="caution">
    <text evidence="2">The sequence shown here is derived from an EMBL/GenBank/DDBJ whole genome shotgun (WGS) entry which is preliminary data.</text>
</comment>
<name>Q4SWA0_TETNG</name>
<evidence type="ECO:0000313" key="2">
    <source>
        <dbReference type="EMBL" id="CAF95082.1"/>
    </source>
</evidence>
<organism evidence="2">
    <name type="scientific">Tetraodon nigroviridis</name>
    <name type="common">Spotted green pufferfish</name>
    <name type="synonym">Chelonodon nigroviridis</name>
    <dbReference type="NCBI Taxonomy" id="99883"/>
    <lineage>
        <taxon>Eukaryota</taxon>
        <taxon>Metazoa</taxon>
        <taxon>Chordata</taxon>
        <taxon>Craniata</taxon>
        <taxon>Vertebrata</taxon>
        <taxon>Euteleostomi</taxon>
        <taxon>Actinopterygii</taxon>
        <taxon>Neopterygii</taxon>
        <taxon>Teleostei</taxon>
        <taxon>Neoteleostei</taxon>
        <taxon>Acanthomorphata</taxon>
        <taxon>Eupercaria</taxon>
        <taxon>Tetraodontiformes</taxon>
        <taxon>Tetradontoidea</taxon>
        <taxon>Tetraodontidae</taxon>
        <taxon>Tetraodon</taxon>
    </lineage>
</organism>
<dbReference type="AlphaFoldDB" id="Q4SWA0"/>
<dbReference type="KEGG" id="tng:GSTEN00011595G001"/>